<evidence type="ECO:0000313" key="1">
    <source>
        <dbReference type="EMBL" id="KAK2115809.1"/>
    </source>
</evidence>
<sequence length="68" mass="7815">MTYPLTHTSGNSYKFLHKTILDSLREADIITIVPEDKKREYNLVPDSGIAATMEEKRMFPDETMDPIV</sequence>
<accession>A0ABQ9W3Z5</accession>
<dbReference type="EMBL" id="JASSZA010000003">
    <property type="protein sequence ID" value="KAK2115809.1"/>
    <property type="molecule type" value="Genomic_DNA"/>
</dbReference>
<keyword evidence="2" id="KW-1185">Reference proteome</keyword>
<evidence type="ECO:0000313" key="2">
    <source>
        <dbReference type="Proteomes" id="UP001266305"/>
    </source>
</evidence>
<comment type="caution">
    <text evidence="1">The sequence shown here is derived from an EMBL/GenBank/DDBJ whole genome shotgun (WGS) entry which is preliminary data.</text>
</comment>
<organism evidence="1 2">
    <name type="scientific">Saguinus oedipus</name>
    <name type="common">Cotton-top tamarin</name>
    <name type="synonym">Oedipomidas oedipus</name>
    <dbReference type="NCBI Taxonomy" id="9490"/>
    <lineage>
        <taxon>Eukaryota</taxon>
        <taxon>Metazoa</taxon>
        <taxon>Chordata</taxon>
        <taxon>Craniata</taxon>
        <taxon>Vertebrata</taxon>
        <taxon>Euteleostomi</taxon>
        <taxon>Mammalia</taxon>
        <taxon>Eutheria</taxon>
        <taxon>Euarchontoglires</taxon>
        <taxon>Primates</taxon>
        <taxon>Haplorrhini</taxon>
        <taxon>Platyrrhini</taxon>
        <taxon>Cebidae</taxon>
        <taxon>Callitrichinae</taxon>
        <taxon>Saguinus</taxon>
    </lineage>
</organism>
<reference evidence="1 2" key="1">
    <citation type="submission" date="2023-05" db="EMBL/GenBank/DDBJ databases">
        <title>B98-5 Cell Line De Novo Hybrid Assembly: An Optical Mapping Approach.</title>
        <authorList>
            <person name="Kananen K."/>
            <person name="Auerbach J.A."/>
            <person name="Kautto E."/>
            <person name="Blachly J.S."/>
        </authorList>
    </citation>
    <scope>NUCLEOTIDE SEQUENCE [LARGE SCALE GENOMIC DNA]</scope>
    <source>
        <strain evidence="1">B95-8</strain>
        <tissue evidence="1">Cell line</tissue>
    </source>
</reference>
<gene>
    <name evidence="1" type="ORF">P7K49_006435</name>
</gene>
<dbReference type="Proteomes" id="UP001266305">
    <property type="component" value="Unassembled WGS sequence"/>
</dbReference>
<name>A0ABQ9W3Z5_SAGOE</name>
<feature type="non-terminal residue" evidence="1">
    <location>
        <position position="68"/>
    </location>
</feature>
<protein>
    <submittedName>
        <fullName evidence="1">Uncharacterized protein</fullName>
    </submittedName>
</protein>
<proteinExistence type="predicted"/>